<dbReference type="Proteomes" id="UP000038040">
    <property type="component" value="Unplaced"/>
</dbReference>
<dbReference type="InterPro" id="IPR050991">
    <property type="entry name" value="ECM_Regulatory_Proteins"/>
</dbReference>
<dbReference type="PROSITE" id="PS50853">
    <property type="entry name" value="FN3"/>
    <property type="match status" value="3"/>
</dbReference>
<accession>A0A158Q3T3</accession>
<dbReference type="AlphaFoldDB" id="A0A158Q3T3"/>
<name>A0A158Q3T3_DRAME</name>
<dbReference type="PANTHER" id="PTHR46708:SF2">
    <property type="entry name" value="FIBRONECTIN TYPE-III DOMAIN-CONTAINING PROTEIN"/>
    <property type="match status" value="1"/>
</dbReference>
<dbReference type="CDD" id="cd00063">
    <property type="entry name" value="FN3"/>
    <property type="match status" value="4"/>
</dbReference>
<reference evidence="6" key="1">
    <citation type="submission" date="2016-04" db="UniProtKB">
        <authorList>
            <consortium name="WormBaseParasite"/>
        </authorList>
    </citation>
    <scope>IDENTIFICATION</scope>
</reference>
<reference evidence="3 5" key="2">
    <citation type="submission" date="2018-11" db="EMBL/GenBank/DDBJ databases">
        <authorList>
            <consortium name="Pathogen Informatics"/>
        </authorList>
    </citation>
    <scope>NUCLEOTIDE SEQUENCE [LARGE SCALE GENOMIC DNA]</scope>
</reference>
<dbReference type="EMBL" id="UYYG01001159">
    <property type="protein sequence ID" value="VDN57311.1"/>
    <property type="molecule type" value="Genomic_DNA"/>
</dbReference>
<dbReference type="InterPro" id="IPR036116">
    <property type="entry name" value="FN3_sf"/>
</dbReference>
<dbReference type="InterPro" id="IPR013783">
    <property type="entry name" value="Ig-like_fold"/>
</dbReference>
<feature type="domain" description="Fibronectin type-III" evidence="2">
    <location>
        <begin position="227"/>
        <end position="328"/>
    </location>
</feature>
<evidence type="ECO:0000313" key="6">
    <source>
        <dbReference type="WBParaSite" id="DME_0000312501-mRNA-1"/>
    </source>
</evidence>
<evidence type="ECO:0000259" key="2">
    <source>
        <dbReference type="PROSITE" id="PS50853"/>
    </source>
</evidence>
<dbReference type="OrthoDB" id="5783564at2759"/>
<feature type="domain" description="Fibronectin type-III" evidence="2">
    <location>
        <begin position="429"/>
        <end position="525"/>
    </location>
</feature>
<sequence length="897" mass="101398">IAVNLIHYDLWLEYICSTDGRLRRDTGGSQSLLTVEWEGIQTGDHPDDSVGGFAVEYRAEKDTQWHVHDGIIPYKGPNLQYRVQIPRLPTGIAYFVRIKVLGKNGKILVETPEIRARNEMVSIKCESEDLTSPRNLEITQTGQYSIAISWEPPECGSVGEYHIELSGADMMFDVHRQTVTHPSVSVTNLLPGTKYHIRIRAVDRAHNLGPWNEEELNAQTDGNAPDISEDIDIDYRSDTELRISWAPYSQKEPEYYEVMAVEVDSDERSVERTRIEPYLDSFMFGGLKPNTEYHIGVVTFVSHEPVLIYKLLSKTAPIPPVSFTSQPTVASEGAHNISLHWKKPDVEQTIENFVIEYRLPNETNWRKYGDMIFDDDTEIYKIAVDRVPDSALYSVRILAVDDHLRLVAKTTEIAVGEAASESCAGEAGVPLNVHASYVSESTIQFTWGKPECDETYGPIDGYEYLFWNAESDSQSDVASYVGRTAVTLNDLTPNTRYAFRVRSRAGHGYSTWSDIVHTTTETHSGSLGKRQEKSHITDARNIYQLRIVLSPPNSYLVWTPLQEHQKDLSFRLSYKISSSAEWTRIIKKADEFTCPEGIADSEDYCFDLSELKYGVQYTADIVYKLKSGEWTTSGSPLFFILVEAASNIISLQRFIGHTEKESQVRTIVYWNVGGDTSLIVAYQIDLRAETDRTWRQHDGYVPHQPGETHFRHELTNLHTHGRYYVRISAIDSSRRTVAMSETTSFTVQCQAPSATPQNLRLTTIADGVLLSWSYSSEDSIDCEPYFLLAGYQNGVPLTEKIDGHLREYHLKGSTVGEWQLELRAGNRVGSGPASAPVNLVTPLQQANNIRIHRSVCDPRTDFWCRPSIDIVDHSTYQESVEGLTVCRVSPCKKKFIL</sequence>
<dbReference type="Pfam" id="PF00041">
    <property type="entry name" value="fn3"/>
    <property type="match status" value="2"/>
</dbReference>
<evidence type="ECO:0000256" key="1">
    <source>
        <dbReference type="ARBA" id="ARBA00022737"/>
    </source>
</evidence>
<dbReference type="PANTHER" id="PTHR46708">
    <property type="entry name" value="TENASCIN"/>
    <property type="match status" value="1"/>
</dbReference>
<dbReference type="Proteomes" id="UP000274756">
    <property type="component" value="Unassembled WGS sequence"/>
</dbReference>
<dbReference type="InterPro" id="IPR003961">
    <property type="entry name" value="FN3_dom"/>
</dbReference>
<feature type="domain" description="Fibronectin type-III" evidence="2">
    <location>
        <begin position="132"/>
        <end position="223"/>
    </location>
</feature>
<gene>
    <name evidence="3" type="ORF">DME_LOCUS7284</name>
</gene>
<evidence type="ECO:0000313" key="5">
    <source>
        <dbReference type="Proteomes" id="UP000274756"/>
    </source>
</evidence>
<protein>
    <submittedName>
        <fullName evidence="6">Fibronectin type-III domain-containing protein</fullName>
    </submittedName>
</protein>
<evidence type="ECO:0000313" key="3">
    <source>
        <dbReference type="EMBL" id="VDN57311.1"/>
    </source>
</evidence>
<keyword evidence="5" id="KW-1185">Reference proteome</keyword>
<dbReference type="SMART" id="SM00060">
    <property type="entry name" value="FN3"/>
    <property type="match status" value="6"/>
</dbReference>
<dbReference type="SUPFAM" id="SSF49265">
    <property type="entry name" value="Fibronectin type III"/>
    <property type="match status" value="3"/>
</dbReference>
<dbReference type="STRING" id="318479.A0A158Q3T3"/>
<proteinExistence type="predicted"/>
<dbReference type="WBParaSite" id="DME_0000312501-mRNA-1">
    <property type="protein sequence ID" value="DME_0000312501-mRNA-1"/>
    <property type="gene ID" value="DME_0000312501"/>
</dbReference>
<evidence type="ECO:0000313" key="4">
    <source>
        <dbReference type="Proteomes" id="UP000038040"/>
    </source>
</evidence>
<keyword evidence="1" id="KW-0677">Repeat</keyword>
<dbReference type="Gene3D" id="2.60.40.10">
    <property type="entry name" value="Immunoglobulins"/>
    <property type="match status" value="5"/>
</dbReference>
<organism evidence="4 6">
    <name type="scientific">Dracunculus medinensis</name>
    <name type="common">Guinea worm</name>
    <dbReference type="NCBI Taxonomy" id="318479"/>
    <lineage>
        <taxon>Eukaryota</taxon>
        <taxon>Metazoa</taxon>
        <taxon>Ecdysozoa</taxon>
        <taxon>Nematoda</taxon>
        <taxon>Chromadorea</taxon>
        <taxon>Rhabditida</taxon>
        <taxon>Spirurina</taxon>
        <taxon>Dracunculoidea</taxon>
        <taxon>Dracunculidae</taxon>
        <taxon>Dracunculus</taxon>
    </lineage>
</organism>